<organism evidence="2 3">
    <name type="scientific">Periconia digitata</name>
    <dbReference type="NCBI Taxonomy" id="1303443"/>
    <lineage>
        <taxon>Eukaryota</taxon>
        <taxon>Fungi</taxon>
        <taxon>Dikarya</taxon>
        <taxon>Ascomycota</taxon>
        <taxon>Pezizomycotina</taxon>
        <taxon>Dothideomycetes</taxon>
        <taxon>Pleosporomycetidae</taxon>
        <taxon>Pleosporales</taxon>
        <taxon>Massarineae</taxon>
        <taxon>Periconiaceae</taxon>
        <taxon>Periconia</taxon>
    </lineage>
</organism>
<feature type="region of interest" description="Disordered" evidence="1">
    <location>
        <begin position="128"/>
        <end position="153"/>
    </location>
</feature>
<keyword evidence="3" id="KW-1185">Reference proteome</keyword>
<reference evidence="2" key="1">
    <citation type="submission" date="2023-01" db="EMBL/GenBank/DDBJ databases">
        <authorList>
            <person name="Van Ghelder C."/>
            <person name="Rancurel C."/>
        </authorList>
    </citation>
    <scope>NUCLEOTIDE SEQUENCE</scope>
    <source>
        <strain evidence="2">CNCM I-4278</strain>
    </source>
</reference>
<gene>
    <name evidence="2" type="ORF">PDIGIT_LOCUS5809</name>
</gene>
<dbReference type="AlphaFoldDB" id="A0A9W4XI41"/>
<evidence type="ECO:0000256" key="1">
    <source>
        <dbReference type="SAM" id="MobiDB-lite"/>
    </source>
</evidence>
<sequence>MVSNVQWNGASQGHRKRREHYVDATSQPDFCHIVNQQKLDYTSYLKGLEEWRGKVSEYKPKSCSIPPIPTLPNPFMWMGLILFFFLSLQREVSSPWRSASSTNDGYYQGIRFRNGFFEFHVRKNSSADGQVGASQLNDASGGQVDKEPEHGVS</sequence>
<feature type="compositionally biased region" description="Basic and acidic residues" evidence="1">
    <location>
        <begin position="144"/>
        <end position="153"/>
    </location>
</feature>
<protein>
    <submittedName>
        <fullName evidence="2">Uncharacterized protein</fullName>
    </submittedName>
</protein>
<feature type="compositionally biased region" description="Polar residues" evidence="1">
    <location>
        <begin position="128"/>
        <end position="140"/>
    </location>
</feature>
<evidence type="ECO:0000313" key="3">
    <source>
        <dbReference type="Proteomes" id="UP001152607"/>
    </source>
</evidence>
<accession>A0A9W4XI41</accession>
<dbReference type="EMBL" id="CAOQHR010000003">
    <property type="protein sequence ID" value="CAI6332779.1"/>
    <property type="molecule type" value="Genomic_DNA"/>
</dbReference>
<name>A0A9W4XI41_9PLEO</name>
<dbReference type="OrthoDB" id="2947043at2759"/>
<dbReference type="Proteomes" id="UP001152607">
    <property type="component" value="Unassembled WGS sequence"/>
</dbReference>
<comment type="caution">
    <text evidence="2">The sequence shown here is derived from an EMBL/GenBank/DDBJ whole genome shotgun (WGS) entry which is preliminary data.</text>
</comment>
<proteinExistence type="predicted"/>
<evidence type="ECO:0000313" key="2">
    <source>
        <dbReference type="EMBL" id="CAI6332779.1"/>
    </source>
</evidence>